<organism evidence="2 3">
    <name type="scientific">Corynebacterium mustelae</name>
    <dbReference type="NCBI Taxonomy" id="571915"/>
    <lineage>
        <taxon>Bacteria</taxon>
        <taxon>Bacillati</taxon>
        <taxon>Actinomycetota</taxon>
        <taxon>Actinomycetes</taxon>
        <taxon>Mycobacteriales</taxon>
        <taxon>Corynebacteriaceae</taxon>
        <taxon>Corynebacterium</taxon>
    </lineage>
</organism>
<dbReference type="KEGG" id="cmv:CMUST_07010"/>
<evidence type="ECO:0000313" key="3">
    <source>
        <dbReference type="Proteomes" id="UP000035199"/>
    </source>
</evidence>
<dbReference type="Pfam" id="PF03235">
    <property type="entry name" value="GmrSD_N"/>
    <property type="match status" value="1"/>
</dbReference>
<dbReference type="RefSeq" id="WP_047261895.1">
    <property type="nucleotide sequence ID" value="NZ_CP011542.1"/>
</dbReference>
<reference evidence="2 3" key="1">
    <citation type="journal article" date="2015" name="Genome Announc.">
        <title>Complete Genome Sequence of the Type Strain Corynebacterium mustelae DSM 45274, Isolated from Various Tissues of a Male Ferret with Lethal Sepsis.</title>
        <authorList>
            <person name="Ruckert C."/>
            <person name="Eimer J."/>
            <person name="Winkler A."/>
            <person name="Tauch A."/>
        </authorList>
    </citation>
    <scope>NUCLEOTIDE SEQUENCE [LARGE SCALE GENOMIC DNA]</scope>
    <source>
        <strain evidence="2 3">DSM 45274</strain>
    </source>
</reference>
<keyword evidence="3" id="KW-1185">Reference proteome</keyword>
<proteinExistence type="predicted"/>
<name>A0A0G3GX51_9CORY</name>
<evidence type="ECO:0000259" key="1">
    <source>
        <dbReference type="Pfam" id="PF03235"/>
    </source>
</evidence>
<feature type="domain" description="GmrSD restriction endonucleases N-terminal" evidence="1">
    <location>
        <begin position="11"/>
        <end position="253"/>
    </location>
</feature>
<dbReference type="PANTHER" id="PTHR37292:SF2">
    <property type="entry name" value="DUF262 DOMAIN-CONTAINING PROTEIN"/>
    <property type="match status" value="1"/>
</dbReference>
<dbReference type="STRING" id="571915.CMUST_07010"/>
<dbReference type="EMBL" id="CP011542">
    <property type="protein sequence ID" value="AKK05736.1"/>
    <property type="molecule type" value="Genomic_DNA"/>
</dbReference>
<evidence type="ECO:0000313" key="2">
    <source>
        <dbReference type="EMBL" id="AKK05736.1"/>
    </source>
</evidence>
<protein>
    <recommendedName>
        <fullName evidence="1">GmrSD restriction endonucleases N-terminal domain-containing protein</fullName>
    </recommendedName>
</protein>
<dbReference type="AlphaFoldDB" id="A0A0G3GX51"/>
<dbReference type="InterPro" id="IPR004919">
    <property type="entry name" value="GmrSD_N"/>
</dbReference>
<dbReference type="PATRIC" id="fig|571915.4.peg.1495"/>
<dbReference type="Proteomes" id="UP000035199">
    <property type="component" value="Chromosome"/>
</dbReference>
<reference evidence="3" key="2">
    <citation type="submission" date="2015-05" db="EMBL/GenBank/DDBJ databases">
        <title>Complete genome sequence of Corynebacterium mustelae DSM 45274, isolated from various tissues of a male ferret with lethal sepsis.</title>
        <authorList>
            <person name="Ruckert C."/>
            <person name="Albersmeier A."/>
            <person name="Winkler A."/>
            <person name="Tauch A."/>
        </authorList>
    </citation>
    <scope>NUCLEOTIDE SEQUENCE [LARGE SCALE GENOMIC DNA]</scope>
    <source>
        <strain evidence="3">DSM 45274</strain>
    </source>
</reference>
<dbReference type="PANTHER" id="PTHR37292">
    <property type="entry name" value="VNG6097C"/>
    <property type="match status" value="1"/>
</dbReference>
<sequence>MGFSTPSYDLYDLFSRIDRGDLQLPDFQREYRWNVDQIRSLLVTVLRGYPMGSIMALDTRNEPMRFRPRPIHSAPDTSVAPGLLLLDGQQRLTTLYQCLRGDGLVESVDFRNKKVRRRFFIDVRTAVSADVMPDEAVISVDENGKVMSHFAQEIPGGLATRERALAAGYIPVSDLLFDAGTDQLFEIATNLDAESKKQAKQFYTRIIKTLVRYAVPMIRLDRETAQAGIGSIFAQANSMGLQMDVFELLTAVFATEDPDFRMQDDWAQTDAVLRSHPALDGIDRTDFLTAVALYVTAKKGRASGFRESVLQLSLAEYKPAAETMRTAFHEAAIFMSRRCILTTEQVPYSSQLIPLAVMIAVLAEEPHILAEQAAWDRIHRWFWCGVFGELYGSPALMVRIGTDVDEVTKWVRDWNGSQQVPLPRSISQARFVESRLLSAGPNSGLYKGIYALIMGRGAKDWRTGKVFDSDTFTEQGTHFRRIFPRTWCDANGIDGILADSVLNRTPMGRRTNVMVEEASPARYLYRIQSKSLLDDAEFDAVLESHLLDPNLLLKAQASEFFNDRRKRILRMIEEAMGVAAVHDVDETNLYAGEEGPGAFA</sequence>
<dbReference type="OrthoDB" id="9787127at2"/>
<accession>A0A0G3GX51</accession>
<gene>
    <name evidence="2" type="ORF">CMUST_07010</name>
</gene>